<gene>
    <name evidence="1" type="ORF">BT96DRAFT_914555</name>
</gene>
<sequence>MFEKLEELKIEIVEGFPDQVSRVSFLLSISKICLTVVCRPGSMAWPSDILLV</sequence>
<name>A0A6A4IEP3_9AGAR</name>
<accession>A0A6A4IEP3</accession>
<evidence type="ECO:0000313" key="2">
    <source>
        <dbReference type="Proteomes" id="UP000799118"/>
    </source>
</evidence>
<keyword evidence="2" id="KW-1185">Reference proteome</keyword>
<dbReference type="EMBL" id="ML769395">
    <property type="protein sequence ID" value="KAE9407557.1"/>
    <property type="molecule type" value="Genomic_DNA"/>
</dbReference>
<evidence type="ECO:0000313" key="1">
    <source>
        <dbReference type="EMBL" id="KAE9407557.1"/>
    </source>
</evidence>
<proteinExistence type="predicted"/>
<organism evidence="1 2">
    <name type="scientific">Gymnopus androsaceus JB14</name>
    <dbReference type="NCBI Taxonomy" id="1447944"/>
    <lineage>
        <taxon>Eukaryota</taxon>
        <taxon>Fungi</taxon>
        <taxon>Dikarya</taxon>
        <taxon>Basidiomycota</taxon>
        <taxon>Agaricomycotina</taxon>
        <taxon>Agaricomycetes</taxon>
        <taxon>Agaricomycetidae</taxon>
        <taxon>Agaricales</taxon>
        <taxon>Marasmiineae</taxon>
        <taxon>Omphalotaceae</taxon>
        <taxon>Gymnopus</taxon>
    </lineage>
</organism>
<dbReference type="Proteomes" id="UP000799118">
    <property type="component" value="Unassembled WGS sequence"/>
</dbReference>
<dbReference type="AlphaFoldDB" id="A0A6A4IEP3"/>
<reference evidence="1" key="1">
    <citation type="journal article" date="2019" name="Environ. Microbiol.">
        <title>Fungal ecological strategies reflected in gene transcription - a case study of two litter decomposers.</title>
        <authorList>
            <person name="Barbi F."/>
            <person name="Kohler A."/>
            <person name="Barry K."/>
            <person name="Baskaran P."/>
            <person name="Daum C."/>
            <person name="Fauchery L."/>
            <person name="Ihrmark K."/>
            <person name="Kuo A."/>
            <person name="LaButti K."/>
            <person name="Lipzen A."/>
            <person name="Morin E."/>
            <person name="Grigoriev I.V."/>
            <person name="Henrissat B."/>
            <person name="Lindahl B."/>
            <person name="Martin F."/>
        </authorList>
    </citation>
    <scope>NUCLEOTIDE SEQUENCE</scope>
    <source>
        <strain evidence="1">JB14</strain>
    </source>
</reference>
<protein>
    <submittedName>
        <fullName evidence="1">Uncharacterized protein</fullName>
    </submittedName>
</protein>